<feature type="transmembrane region" description="Helical" evidence="2">
    <location>
        <begin position="300"/>
        <end position="320"/>
    </location>
</feature>
<keyword evidence="2" id="KW-0812">Transmembrane</keyword>
<feature type="transmembrane region" description="Helical" evidence="2">
    <location>
        <begin position="64"/>
        <end position="84"/>
    </location>
</feature>
<dbReference type="RefSeq" id="WP_179456800.1">
    <property type="nucleotide sequence ID" value="NZ_BAAAPX010000001.1"/>
</dbReference>
<keyword evidence="2" id="KW-0472">Membrane</keyword>
<protein>
    <recommendedName>
        <fullName evidence="5">Glycosyltransferase RgtA/B/C/D-like domain-containing protein</fullName>
    </recommendedName>
</protein>
<organism evidence="3 4">
    <name type="scientific">Leifsonia soli</name>
    <dbReference type="NCBI Taxonomy" id="582665"/>
    <lineage>
        <taxon>Bacteria</taxon>
        <taxon>Bacillati</taxon>
        <taxon>Actinomycetota</taxon>
        <taxon>Actinomycetes</taxon>
        <taxon>Micrococcales</taxon>
        <taxon>Microbacteriaceae</taxon>
        <taxon>Leifsonia</taxon>
    </lineage>
</organism>
<feature type="transmembrane region" description="Helical" evidence="2">
    <location>
        <begin position="482"/>
        <end position="502"/>
    </location>
</feature>
<feature type="compositionally biased region" description="Basic and acidic residues" evidence="1">
    <location>
        <begin position="40"/>
        <end position="57"/>
    </location>
</feature>
<feature type="region of interest" description="Disordered" evidence="1">
    <location>
        <begin position="1"/>
        <end position="58"/>
    </location>
</feature>
<gene>
    <name evidence="3" type="ORF">BJ963_002326</name>
</gene>
<evidence type="ECO:0000256" key="1">
    <source>
        <dbReference type="SAM" id="MobiDB-lite"/>
    </source>
</evidence>
<dbReference type="Proteomes" id="UP000589620">
    <property type="component" value="Unassembled WGS sequence"/>
</dbReference>
<dbReference type="AlphaFoldDB" id="A0A852T0X4"/>
<feature type="transmembrane region" description="Helical" evidence="2">
    <location>
        <begin position="217"/>
        <end position="234"/>
    </location>
</feature>
<proteinExistence type="predicted"/>
<comment type="caution">
    <text evidence="3">The sequence shown here is derived from an EMBL/GenBank/DDBJ whole genome shotgun (WGS) entry which is preliminary data.</text>
</comment>
<reference evidence="3 4" key="1">
    <citation type="submission" date="2020-07" db="EMBL/GenBank/DDBJ databases">
        <title>Sequencing the genomes of 1000 actinobacteria strains.</title>
        <authorList>
            <person name="Klenk H.-P."/>
        </authorList>
    </citation>
    <scope>NUCLEOTIDE SEQUENCE [LARGE SCALE GENOMIC DNA]</scope>
    <source>
        <strain evidence="3 4">DSM 23871</strain>
    </source>
</reference>
<evidence type="ECO:0008006" key="5">
    <source>
        <dbReference type="Google" id="ProtNLM"/>
    </source>
</evidence>
<sequence length="559" mass="59793">MSNIAAAQPTPEPSEPPDMMATPGMVAETRRPRDRRSRSGRRDRSRRDGVPGGDRSRNPFRSPALGSLLIGVIAWLLTVLRTLWPTVTGLADNGDGQRYVCQLGLVPTDASLPRAWSFAILDWMPGAVKDCVAYPSSQVWLLRANRWLTEALGGAPGHVDLRWTILGYTVVMGALVGAFAFAVRRGALSRVLLAGAFWLVLTDPAWANYAGSNFGEFPGILGVGIISVGAVLVGTSGLKQYVGLAMVGVGSLLAVTSKTQGVTLLVPLAVFLLCVTLRWRPSNGGVRWWRPARLAGAGAGRVLGIALAAALLAPVGWMLADNPKEFQAINPWEVISVGILGASDDPAKDLREMGLPEELSKFAGDSVWVKDSIMQSPEWEKYKHLMTYEVAARFLLAHPDRAYAIAQKAAVDFWKARPGYLGSYTADSGHAAQSMDVSPVAEFSRALSWGGLPLLALVWIALAVIGVRLIVRSTPGSPRRAFASAAVLMVSFAIVQFFTAAFGEAIENTKHMVYGVQAQSIATVFLVASALHLPDIPLPVGRRRAALDSPHGGDAPPPE</sequence>
<keyword evidence="4" id="KW-1185">Reference proteome</keyword>
<feature type="transmembrane region" description="Helical" evidence="2">
    <location>
        <begin position="165"/>
        <end position="184"/>
    </location>
</feature>
<keyword evidence="2" id="KW-1133">Transmembrane helix</keyword>
<evidence type="ECO:0000313" key="3">
    <source>
        <dbReference type="EMBL" id="NYD74807.1"/>
    </source>
</evidence>
<evidence type="ECO:0000256" key="2">
    <source>
        <dbReference type="SAM" id="Phobius"/>
    </source>
</evidence>
<feature type="transmembrane region" description="Helical" evidence="2">
    <location>
        <begin position="446"/>
        <end position="470"/>
    </location>
</feature>
<feature type="transmembrane region" description="Helical" evidence="2">
    <location>
        <begin position="262"/>
        <end position="279"/>
    </location>
</feature>
<dbReference type="EMBL" id="JACCBJ010000001">
    <property type="protein sequence ID" value="NYD74807.1"/>
    <property type="molecule type" value="Genomic_DNA"/>
</dbReference>
<feature type="transmembrane region" description="Helical" evidence="2">
    <location>
        <begin position="191"/>
        <end position="211"/>
    </location>
</feature>
<accession>A0A852T0X4</accession>
<name>A0A852T0X4_9MICO</name>
<evidence type="ECO:0000313" key="4">
    <source>
        <dbReference type="Proteomes" id="UP000589620"/>
    </source>
</evidence>